<dbReference type="InterPro" id="IPR032485">
    <property type="entry name" value="LRP1-like_beta_prop"/>
</dbReference>
<dbReference type="Gene3D" id="3.30.457.10">
    <property type="entry name" value="Copper amine oxidase-like, N-terminal domain"/>
    <property type="match status" value="1"/>
</dbReference>
<gene>
    <name evidence="4" type="ORF">I8J30_02205</name>
</gene>
<sequence length="419" mass="47233">MKKWLIGMLACTCLIGTGTGLAQTSEAQAAAAITVTVNDRLIDFDTEPMNDHGTVFVPLRFVADELGGRITSWSNKEVTVTKGTATIRMKIGSKTIMINEAQLELQAAPKLIDGRTLVPLRVLSEVFGATVQYANHQVLIRTAVAEPIHGNTIGNLNNGGWYVSDEEWIYYNNQHDSGRLYKEKYDSSENQLVSDDKYVGALNLVGQKLYYTSDNKLFTIDIDGANRALVHDFGLGANLVSIEGDWIYYTQGTYMYKPLYRMKLDGTSGELLENHQVSSIAVMNGKIYYTIEAQKLFVMDADGRNKKKLLTGNYITWVEVQGQSLYFNFKGKLYSMRTDGTALTKLSDLDARNLNMQGDRLYFSNYSEYSKKLYRMNLSDHATQKLSDDKVYYIHILDKKLFFYNPDIRVVEEIGIEGA</sequence>
<dbReference type="SUPFAM" id="SSF55383">
    <property type="entry name" value="Copper amine oxidase, domain N"/>
    <property type="match status" value="2"/>
</dbReference>
<dbReference type="EMBL" id="JAGKSP010000001">
    <property type="protein sequence ID" value="MBP3961507.1"/>
    <property type="molecule type" value="Genomic_DNA"/>
</dbReference>
<organism evidence="4 5">
    <name type="scientific">Paenibacillus lignilyticus</name>
    <dbReference type="NCBI Taxonomy" id="1172615"/>
    <lineage>
        <taxon>Bacteria</taxon>
        <taxon>Bacillati</taxon>
        <taxon>Bacillota</taxon>
        <taxon>Bacilli</taxon>
        <taxon>Bacillales</taxon>
        <taxon>Paenibacillaceae</taxon>
        <taxon>Paenibacillus</taxon>
    </lineage>
</organism>
<name>A0ABS5C685_9BACL</name>
<keyword evidence="1" id="KW-0732">Signal</keyword>
<evidence type="ECO:0000256" key="1">
    <source>
        <dbReference type="SAM" id="SignalP"/>
    </source>
</evidence>
<dbReference type="RefSeq" id="WP_210654984.1">
    <property type="nucleotide sequence ID" value="NZ_JAGKSP010000001.1"/>
</dbReference>
<dbReference type="InterPro" id="IPR053369">
    <property type="entry name" value="SrfA-induced_signal"/>
</dbReference>
<keyword evidence="5" id="KW-1185">Reference proteome</keyword>
<accession>A0ABS5C685</accession>
<evidence type="ECO:0000259" key="3">
    <source>
        <dbReference type="Pfam" id="PF16472"/>
    </source>
</evidence>
<feature type="signal peptide" evidence="1">
    <location>
        <begin position="1"/>
        <end position="22"/>
    </location>
</feature>
<comment type="caution">
    <text evidence="4">The sequence shown here is derived from an EMBL/GenBank/DDBJ whole genome shotgun (WGS) entry which is preliminary data.</text>
</comment>
<dbReference type="Gene3D" id="2.120.10.30">
    <property type="entry name" value="TolB, C-terminal domain"/>
    <property type="match status" value="1"/>
</dbReference>
<reference evidence="4 5" key="1">
    <citation type="submission" date="2021-04" db="EMBL/GenBank/DDBJ databases">
        <title>Paenibacillus sp. DLE-14 whole genome sequence.</title>
        <authorList>
            <person name="Ham Y.J."/>
        </authorList>
    </citation>
    <scope>NUCLEOTIDE SEQUENCE [LARGE SCALE GENOMIC DNA]</scope>
    <source>
        <strain evidence="4 5">DLE-14</strain>
    </source>
</reference>
<protein>
    <submittedName>
        <fullName evidence="4">DUF5050 domain-containing protein</fullName>
    </submittedName>
</protein>
<evidence type="ECO:0000313" key="4">
    <source>
        <dbReference type="EMBL" id="MBP3961507.1"/>
    </source>
</evidence>
<dbReference type="SUPFAM" id="SSF69304">
    <property type="entry name" value="Tricorn protease N-terminal domain"/>
    <property type="match status" value="1"/>
</dbReference>
<evidence type="ECO:0000259" key="2">
    <source>
        <dbReference type="Pfam" id="PF07833"/>
    </source>
</evidence>
<evidence type="ECO:0000313" key="5">
    <source>
        <dbReference type="Proteomes" id="UP000673394"/>
    </source>
</evidence>
<dbReference type="Pfam" id="PF07833">
    <property type="entry name" value="Cu_amine_oxidN1"/>
    <property type="match status" value="1"/>
</dbReference>
<feature type="chain" id="PRO_5046386003" evidence="1">
    <location>
        <begin position="23"/>
        <end position="419"/>
    </location>
</feature>
<proteinExistence type="predicted"/>
<feature type="domain" description="Prolow-density lipoprotein receptor-related protein 1-like beta-propeller" evidence="3">
    <location>
        <begin position="151"/>
        <end position="405"/>
    </location>
</feature>
<dbReference type="Pfam" id="PF16472">
    <property type="entry name" value="DUF5050"/>
    <property type="match status" value="1"/>
</dbReference>
<dbReference type="PANTHER" id="PTHR32256:SF17">
    <property type="entry name" value="EGF-LIKE DOMAIN-CONTAINING PROTEIN"/>
    <property type="match status" value="1"/>
</dbReference>
<feature type="domain" description="Copper amine oxidase-like N-terminal" evidence="2">
    <location>
        <begin position="36"/>
        <end position="137"/>
    </location>
</feature>
<dbReference type="PANTHER" id="PTHR32256">
    <property type="match status" value="1"/>
</dbReference>
<dbReference type="InterPro" id="IPR012854">
    <property type="entry name" value="Cu_amine_oxidase-like_N"/>
</dbReference>
<dbReference type="InterPro" id="IPR036582">
    <property type="entry name" value="Mao_N_sf"/>
</dbReference>
<dbReference type="Proteomes" id="UP000673394">
    <property type="component" value="Unassembled WGS sequence"/>
</dbReference>
<dbReference type="InterPro" id="IPR011042">
    <property type="entry name" value="6-blade_b-propeller_TolB-like"/>
</dbReference>